<keyword evidence="7" id="KW-1185">Reference proteome</keyword>
<dbReference type="Gene3D" id="3.40.50.150">
    <property type="entry name" value="Vaccinia Virus protein VP39"/>
    <property type="match status" value="1"/>
</dbReference>
<proteinExistence type="predicted"/>
<dbReference type="InterPro" id="IPR029063">
    <property type="entry name" value="SAM-dependent_MTases_sf"/>
</dbReference>
<feature type="domain" description="O-methyltransferase C-terminal" evidence="4">
    <location>
        <begin position="261"/>
        <end position="431"/>
    </location>
</feature>
<reference evidence="6 7" key="1">
    <citation type="submission" date="2018-11" db="EMBL/GenBank/DDBJ databases">
        <title>Genome assembly of Steccherinum ochraceum LE-BIN_3174, the white-rot fungus of the Steccherinaceae family (The Residual Polyporoid clade, Polyporales, Basidiomycota).</title>
        <authorList>
            <person name="Fedorova T.V."/>
            <person name="Glazunova O.A."/>
            <person name="Landesman E.O."/>
            <person name="Moiseenko K.V."/>
            <person name="Psurtseva N.V."/>
            <person name="Savinova O.S."/>
            <person name="Shakhova N.V."/>
            <person name="Tyazhelova T.V."/>
            <person name="Vasina D.V."/>
        </authorList>
    </citation>
    <scope>NUCLEOTIDE SEQUENCE [LARGE SCALE GENOMIC DNA]</scope>
    <source>
        <strain evidence="6 7">LE-BIN_3174</strain>
    </source>
</reference>
<keyword evidence="3" id="KW-0949">S-adenosyl-L-methionine</keyword>
<evidence type="ECO:0000313" key="6">
    <source>
        <dbReference type="EMBL" id="TCD63172.1"/>
    </source>
</evidence>
<dbReference type="InterPro" id="IPR036390">
    <property type="entry name" value="WH_DNA-bd_sf"/>
</dbReference>
<dbReference type="EMBL" id="RWJN01000317">
    <property type="protein sequence ID" value="TCD63172.1"/>
    <property type="molecule type" value="Genomic_DNA"/>
</dbReference>
<evidence type="ECO:0000256" key="1">
    <source>
        <dbReference type="ARBA" id="ARBA00022603"/>
    </source>
</evidence>
<keyword evidence="2" id="KW-0808">Transferase</keyword>
<comment type="caution">
    <text evidence="6">The sequence shown here is derived from an EMBL/GenBank/DDBJ whole genome shotgun (WGS) entry which is preliminary data.</text>
</comment>
<dbReference type="Pfam" id="PF00891">
    <property type="entry name" value="Methyltransf_2"/>
    <property type="match status" value="1"/>
</dbReference>
<dbReference type="InterPro" id="IPR012967">
    <property type="entry name" value="COMT_dimerisation"/>
</dbReference>
<dbReference type="GO" id="GO:0032259">
    <property type="term" value="P:methylation"/>
    <property type="evidence" value="ECO:0007669"/>
    <property type="project" value="UniProtKB-KW"/>
</dbReference>
<dbReference type="GO" id="GO:0008171">
    <property type="term" value="F:O-methyltransferase activity"/>
    <property type="evidence" value="ECO:0007669"/>
    <property type="project" value="InterPro"/>
</dbReference>
<dbReference type="AlphaFoldDB" id="A0A4R0R6U8"/>
<dbReference type="Proteomes" id="UP000292702">
    <property type="component" value="Unassembled WGS sequence"/>
</dbReference>
<dbReference type="PROSITE" id="PS51683">
    <property type="entry name" value="SAM_OMT_II"/>
    <property type="match status" value="1"/>
</dbReference>
<dbReference type="GO" id="GO:0046983">
    <property type="term" value="F:protein dimerization activity"/>
    <property type="evidence" value="ECO:0007669"/>
    <property type="project" value="InterPro"/>
</dbReference>
<dbReference type="PANTHER" id="PTHR43712">
    <property type="entry name" value="PUTATIVE (AFU_ORTHOLOGUE AFUA_4G14580)-RELATED"/>
    <property type="match status" value="1"/>
</dbReference>
<dbReference type="Gene3D" id="1.10.10.10">
    <property type="entry name" value="Winged helix-like DNA-binding domain superfamily/Winged helix DNA-binding domain"/>
    <property type="match status" value="1"/>
</dbReference>
<gene>
    <name evidence="6" type="ORF">EIP91_005869</name>
</gene>
<accession>A0A4R0R6U8</accession>
<keyword evidence="1" id="KW-0489">Methyltransferase</keyword>
<dbReference type="InterPro" id="IPR016461">
    <property type="entry name" value="COMT-like"/>
</dbReference>
<name>A0A4R0R6U8_9APHY</name>
<dbReference type="Pfam" id="PF08100">
    <property type="entry name" value="Dimerisation"/>
    <property type="match status" value="1"/>
</dbReference>
<dbReference type="OrthoDB" id="1606438at2759"/>
<feature type="domain" description="O-methyltransferase dimerisation" evidence="5">
    <location>
        <begin position="77"/>
        <end position="158"/>
    </location>
</feature>
<organism evidence="6 7">
    <name type="scientific">Steccherinum ochraceum</name>
    <dbReference type="NCBI Taxonomy" id="92696"/>
    <lineage>
        <taxon>Eukaryota</taxon>
        <taxon>Fungi</taxon>
        <taxon>Dikarya</taxon>
        <taxon>Basidiomycota</taxon>
        <taxon>Agaricomycotina</taxon>
        <taxon>Agaricomycetes</taxon>
        <taxon>Polyporales</taxon>
        <taxon>Steccherinaceae</taxon>
        <taxon>Steccherinum</taxon>
    </lineage>
</organism>
<evidence type="ECO:0000256" key="3">
    <source>
        <dbReference type="ARBA" id="ARBA00022691"/>
    </source>
</evidence>
<evidence type="ECO:0000256" key="2">
    <source>
        <dbReference type="ARBA" id="ARBA00022679"/>
    </source>
</evidence>
<sequence>MSIKDRATRLRAAITLLTEASEIVIQHWEDEERDSSTKEVDRNFFIPSYELFNARRTIQGAMGVCAELVLDPRARLMEMAAVYYEARALHIAAEARVADVLDSGDHEKGMSADDLGRRIGIKEHKIARVLRTLCSAHVFQEVSYNHFANNVVSQVLVANDPLRAGILVMGWANYTASTKLPETLLDPVKTQSESALQTAFQAAHGTQVGYFEWMEEPIKRNDGSTQPKRELATFGLAMWGSGRAMGWPLYYDYPWQNLGSATVVDVGGGVGGFSLELSKIHSNLKFVIEDRPAVLKQAETVWNQQAPAALQIGRTKLLPHDFFTDQPVKNAEVYHMRYIMHDWPDEDCVKILQAIRPAMGPNSRILISDAVMIPTCRSSTETVTPAPYPLPANYGFAHRFQNMRDLNMLTLFNGRERGPDEWKELARKAGLRVEKIWECRGYVWITEMRKGD</sequence>
<protein>
    <submittedName>
        <fullName evidence="6">Uncharacterized protein</fullName>
    </submittedName>
</protein>
<dbReference type="SUPFAM" id="SSF46785">
    <property type="entry name" value="Winged helix' DNA-binding domain"/>
    <property type="match status" value="1"/>
</dbReference>
<dbReference type="SUPFAM" id="SSF53335">
    <property type="entry name" value="S-adenosyl-L-methionine-dependent methyltransferases"/>
    <property type="match status" value="1"/>
</dbReference>
<evidence type="ECO:0000259" key="5">
    <source>
        <dbReference type="Pfam" id="PF08100"/>
    </source>
</evidence>
<evidence type="ECO:0000259" key="4">
    <source>
        <dbReference type="Pfam" id="PF00891"/>
    </source>
</evidence>
<dbReference type="InterPro" id="IPR036388">
    <property type="entry name" value="WH-like_DNA-bd_sf"/>
</dbReference>
<dbReference type="PANTHER" id="PTHR43712:SF2">
    <property type="entry name" value="O-METHYLTRANSFERASE CICE"/>
    <property type="match status" value="1"/>
</dbReference>
<dbReference type="InterPro" id="IPR001077">
    <property type="entry name" value="COMT_C"/>
</dbReference>
<evidence type="ECO:0000313" key="7">
    <source>
        <dbReference type="Proteomes" id="UP000292702"/>
    </source>
</evidence>